<feature type="region of interest" description="Disordered" evidence="1">
    <location>
        <begin position="193"/>
        <end position="212"/>
    </location>
</feature>
<dbReference type="STRING" id="619805.SAMN05660477_01405"/>
<keyword evidence="2" id="KW-0472">Membrane</keyword>
<dbReference type="RefSeq" id="WP_079666654.1">
    <property type="nucleotide sequence ID" value="NZ_FUYZ01000003.1"/>
</dbReference>
<feature type="transmembrane region" description="Helical" evidence="2">
    <location>
        <begin position="138"/>
        <end position="157"/>
    </location>
</feature>
<evidence type="ECO:0000313" key="3">
    <source>
        <dbReference type="EMBL" id="SKB83118.1"/>
    </source>
</evidence>
<dbReference type="Proteomes" id="UP000191112">
    <property type="component" value="Unassembled WGS sequence"/>
</dbReference>
<sequence length="212" mass="23413">MDIAQQILQVLNAQGQLELAGLGMLSLITKHAELDVQNDKILPPKKELIFNLDRGQKADNQFNGLSSQILKDLLENGNYDLAGIGKWTNFAGKINFVADSQIAGNDFYGFEEIEVPRVGADAPQLMPSLDEDYKFNKSILWTFLVVIPIAGILYVAFTQKDKLFGKSSFKSVELSKIEKQPTKPAVVDSLNVKPSDSIKSDSLSQPINNTIK</sequence>
<evidence type="ECO:0000256" key="1">
    <source>
        <dbReference type="SAM" id="MobiDB-lite"/>
    </source>
</evidence>
<gene>
    <name evidence="3" type="ORF">SAMN05660477_01405</name>
</gene>
<feature type="compositionally biased region" description="Polar residues" evidence="1">
    <location>
        <begin position="200"/>
        <end position="212"/>
    </location>
</feature>
<reference evidence="3 4" key="1">
    <citation type="submission" date="2017-02" db="EMBL/GenBank/DDBJ databases">
        <authorList>
            <person name="Peterson S.W."/>
        </authorList>
    </citation>
    <scope>NUCLEOTIDE SEQUENCE [LARGE SCALE GENOMIC DNA]</scope>
    <source>
        <strain evidence="3 4">DSM 22323</strain>
    </source>
</reference>
<keyword evidence="2" id="KW-1133">Transmembrane helix</keyword>
<dbReference type="OrthoDB" id="653949at2"/>
<name>A0A1T5EH59_9FLAO</name>
<keyword evidence="2" id="KW-0812">Transmembrane</keyword>
<dbReference type="EMBL" id="FUYZ01000003">
    <property type="protein sequence ID" value="SKB83118.1"/>
    <property type="molecule type" value="Genomic_DNA"/>
</dbReference>
<evidence type="ECO:0000256" key="2">
    <source>
        <dbReference type="SAM" id="Phobius"/>
    </source>
</evidence>
<organism evidence="3 4">
    <name type="scientific">Soonwooa buanensis</name>
    <dbReference type="NCBI Taxonomy" id="619805"/>
    <lineage>
        <taxon>Bacteria</taxon>
        <taxon>Pseudomonadati</taxon>
        <taxon>Bacteroidota</taxon>
        <taxon>Flavobacteriia</taxon>
        <taxon>Flavobacteriales</taxon>
        <taxon>Weeksellaceae</taxon>
        <taxon>Chryseobacterium group</taxon>
        <taxon>Soonwooa</taxon>
    </lineage>
</organism>
<evidence type="ECO:0000313" key="4">
    <source>
        <dbReference type="Proteomes" id="UP000191112"/>
    </source>
</evidence>
<evidence type="ECO:0008006" key="5">
    <source>
        <dbReference type="Google" id="ProtNLM"/>
    </source>
</evidence>
<dbReference type="AlphaFoldDB" id="A0A1T5EH59"/>
<proteinExistence type="predicted"/>
<accession>A0A1T5EH59</accession>
<keyword evidence="4" id="KW-1185">Reference proteome</keyword>
<protein>
    <recommendedName>
        <fullName evidence="5">CCDC81-like prokaryotic HU domain-containing protein</fullName>
    </recommendedName>
</protein>